<dbReference type="Pfam" id="PF11905">
    <property type="entry name" value="DUF3425"/>
    <property type="match status" value="1"/>
</dbReference>
<dbReference type="AlphaFoldDB" id="A0A2N6P2K0"/>
<feature type="compositionally biased region" description="Basic and acidic residues" evidence="1">
    <location>
        <begin position="175"/>
        <end position="185"/>
    </location>
</feature>
<name>A0A2N6P2K0_BEABA</name>
<dbReference type="CDD" id="cd14688">
    <property type="entry name" value="bZIP_YAP"/>
    <property type="match status" value="1"/>
</dbReference>
<feature type="compositionally biased region" description="Basic and acidic residues" evidence="1">
    <location>
        <begin position="206"/>
        <end position="217"/>
    </location>
</feature>
<evidence type="ECO:0000256" key="1">
    <source>
        <dbReference type="SAM" id="MobiDB-lite"/>
    </source>
</evidence>
<evidence type="ECO:0008006" key="4">
    <source>
        <dbReference type="Google" id="ProtNLM"/>
    </source>
</evidence>
<dbReference type="InterPro" id="IPR046347">
    <property type="entry name" value="bZIP_sf"/>
</dbReference>
<sequence>MVPQAAAGNNGHRQQSRPLDESDAAPTPTPTPTDTGAESGPANKKRKVVGSGRGVANLNPEQLAKKRANDREAQRAIRERTKNQIQTLERRIQELTNLQPYQDLQAVIEAKAAVERENAEMRQRLATVVGMLQPFVGAPPAVQESNRTQFMTLGGIAASAEQQQQQQQQQQRDPNAPRETTEPGRRAHSPPPPPSSVNGHVTQRVSDLDQQREQRQQLRHGLDMGPERLGLGFLLDAGHQVSRIQGPVHGTSDTPPAYRYPPFYARQETFAAGSVSVSPGPPSAVSSSSSSRPPPPPPPPQWQPGSASTYSNAFPSGYPYQGPHATADPDDDAAASDPDEPISTAGSGSGSVTVPRYAAPVRTTPATCPLDSLLLDFLQERRQLAAEGQPVHEVIGPRYPSVSSLLNPAQRADSHPLSRVFTDILAKFPDISGLPERVAALYVMFLVMRWQVAPTRENYDRLPPWARPLRAQLSDAHPPWIDHVPFPRMRAALVRAYASGTGEGERAYPFDHFSVPYTKTLTLSWPYRDTDTLLQSPHSEELMINPVFERHLRNLDNWRLGAAFAKAFPELADMANIPEAEPLAAAAAAVTAAAAAAAAAATGTGKGTGNNGMTGGHSQSPGG</sequence>
<dbReference type="PANTHER" id="PTHR37012">
    <property type="entry name" value="B-ZIP TRANSCRIPTION FACTOR (EUROFUNG)-RELATED"/>
    <property type="match status" value="1"/>
</dbReference>
<dbReference type="InterPro" id="IPR021833">
    <property type="entry name" value="DUF3425"/>
</dbReference>
<protein>
    <recommendedName>
        <fullName evidence="4">BZIP transcription factor</fullName>
    </recommendedName>
</protein>
<feature type="compositionally biased region" description="Pro residues" evidence="1">
    <location>
        <begin position="292"/>
        <end position="302"/>
    </location>
</feature>
<feature type="region of interest" description="Disordered" evidence="1">
    <location>
        <begin position="273"/>
        <end position="354"/>
    </location>
</feature>
<accession>A0A2N6P2K0</accession>
<comment type="caution">
    <text evidence="2">The sequence shown here is derived from an EMBL/GenBank/DDBJ whole genome shotgun (WGS) entry which is preliminary data.</text>
</comment>
<dbReference type="PANTHER" id="PTHR37012:SF2">
    <property type="entry name" value="BZIP DOMAIN-CONTAINING PROTEIN-RELATED"/>
    <property type="match status" value="1"/>
</dbReference>
<feature type="compositionally biased region" description="Basic and acidic residues" evidence="1">
    <location>
        <begin position="63"/>
        <end position="75"/>
    </location>
</feature>
<feature type="compositionally biased region" description="Acidic residues" evidence="1">
    <location>
        <begin position="328"/>
        <end position="340"/>
    </location>
</feature>
<organism evidence="2 3">
    <name type="scientific">Beauveria bassiana</name>
    <name type="common">White muscardine disease fungus</name>
    <name type="synonym">Tritirachium shiotae</name>
    <dbReference type="NCBI Taxonomy" id="176275"/>
    <lineage>
        <taxon>Eukaryota</taxon>
        <taxon>Fungi</taxon>
        <taxon>Dikarya</taxon>
        <taxon>Ascomycota</taxon>
        <taxon>Pezizomycotina</taxon>
        <taxon>Sordariomycetes</taxon>
        <taxon>Hypocreomycetidae</taxon>
        <taxon>Hypocreales</taxon>
        <taxon>Cordycipitaceae</taxon>
        <taxon>Beauveria</taxon>
    </lineage>
</organism>
<feature type="region of interest" description="Disordered" evidence="1">
    <location>
        <begin position="1"/>
        <end position="75"/>
    </location>
</feature>
<feature type="compositionally biased region" description="Low complexity" evidence="1">
    <location>
        <begin position="162"/>
        <end position="171"/>
    </location>
</feature>
<feature type="compositionally biased region" description="Gly residues" evidence="1">
    <location>
        <begin position="604"/>
        <end position="623"/>
    </location>
</feature>
<dbReference type="SUPFAM" id="SSF57959">
    <property type="entry name" value="Leucine zipper domain"/>
    <property type="match status" value="1"/>
</dbReference>
<gene>
    <name evidence="2" type="ORF">BM221_001176</name>
</gene>
<feature type="compositionally biased region" description="Low complexity" evidence="1">
    <location>
        <begin position="273"/>
        <end position="291"/>
    </location>
</feature>
<dbReference type="Gene3D" id="1.20.5.170">
    <property type="match status" value="1"/>
</dbReference>
<dbReference type="EMBL" id="MRVG01000001">
    <property type="protein sequence ID" value="PMB73751.1"/>
    <property type="molecule type" value="Genomic_DNA"/>
</dbReference>
<dbReference type="GO" id="GO:0003700">
    <property type="term" value="F:DNA-binding transcription factor activity"/>
    <property type="evidence" value="ECO:0007669"/>
    <property type="project" value="InterPro"/>
</dbReference>
<dbReference type="Proteomes" id="UP000235728">
    <property type="component" value="Unassembled WGS sequence"/>
</dbReference>
<evidence type="ECO:0000313" key="3">
    <source>
        <dbReference type="Proteomes" id="UP000235728"/>
    </source>
</evidence>
<dbReference type="OMA" id="MRWQIEP"/>
<evidence type="ECO:0000313" key="2">
    <source>
        <dbReference type="EMBL" id="PMB73751.1"/>
    </source>
</evidence>
<feature type="region of interest" description="Disordered" evidence="1">
    <location>
        <begin position="158"/>
        <end position="217"/>
    </location>
</feature>
<reference evidence="2 3" key="1">
    <citation type="journal article" date="2016" name="Appl. Microbiol. Biotechnol.">
        <title>Characterization of T-DNA insertion mutants with decreased virulence in the entomopathogenic fungus Beauveria bassiana JEF-007.</title>
        <authorList>
            <person name="Kim S."/>
            <person name="Lee S.J."/>
            <person name="Nai Y.S."/>
            <person name="Yu J.S."/>
            <person name="Lee M.R."/>
            <person name="Yang Y.T."/>
            <person name="Kim J.S."/>
        </authorList>
    </citation>
    <scope>NUCLEOTIDE SEQUENCE [LARGE SCALE GENOMIC DNA]</scope>
    <source>
        <strain evidence="2 3">JEF-007</strain>
    </source>
</reference>
<feature type="region of interest" description="Disordered" evidence="1">
    <location>
        <begin position="602"/>
        <end position="623"/>
    </location>
</feature>
<proteinExistence type="predicted"/>